<gene>
    <name evidence="2" type="ORF">HNR46_001704</name>
</gene>
<dbReference type="InterPro" id="IPR029068">
    <property type="entry name" value="Glyas_Bleomycin-R_OHBP_Dase"/>
</dbReference>
<reference evidence="2 3" key="1">
    <citation type="submission" date="2020-08" db="EMBL/GenBank/DDBJ databases">
        <title>Genomic Encyclopedia of Type Strains, Phase IV (KMG-IV): sequencing the most valuable type-strain genomes for metagenomic binning, comparative biology and taxonomic classification.</title>
        <authorList>
            <person name="Goeker M."/>
        </authorList>
    </citation>
    <scope>NUCLEOTIDE SEQUENCE [LARGE SCALE GENOMIC DNA]</scope>
    <source>
        <strain evidence="2 3">YC6886</strain>
    </source>
</reference>
<dbReference type="Pfam" id="PF00903">
    <property type="entry name" value="Glyoxalase"/>
    <property type="match status" value="1"/>
</dbReference>
<dbReference type="EMBL" id="JACHFD010000007">
    <property type="protein sequence ID" value="MBB5351467.1"/>
    <property type="molecule type" value="Genomic_DNA"/>
</dbReference>
<dbReference type="Gene3D" id="3.10.180.10">
    <property type="entry name" value="2,3-Dihydroxybiphenyl 1,2-Dioxygenase, domain 1"/>
    <property type="match status" value="1"/>
</dbReference>
<dbReference type="PROSITE" id="PS51819">
    <property type="entry name" value="VOC"/>
    <property type="match status" value="1"/>
</dbReference>
<dbReference type="InterPro" id="IPR037523">
    <property type="entry name" value="VOC_core"/>
</dbReference>
<evidence type="ECO:0000313" key="2">
    <source>
        <dbReference type="EMBL" id="MBB5351467.1"/>
    </source>
</evidence>
<name>A0A840UZC6_9BACT</name>
<evidence type="ECO:0000313" key="3">
    <source>
        <dbReference type="Proteomes" id="UP000557717"/>
    </source>
</evidence>
<evidence type="ECO:0000259" key="1">
    <source>
        <dbReference type="PROSITE" id="PS51819"/>
    </source>
</evidence>
<comment type="caution">
    <text evidence="2">The sequence shown here is derived from an EMBL/GenBank/DDBJ whole genome shotgun (WGS) entry which is preliminary data.</text>
</comment>
<feature type="domain" description="VOC" evidence="1">
    <location>
        <begin position="4"/>
        <end position="126"/>
    </location>
</feature>
<proteinExistence type="predicted"/>
<dbReference type="SUPFAM" id="SSF54593">
    <property type="entry name" value="Glyoxalase/Bleomycin resistance protein/Dihydroxybiphenyl dioxygenase"/>
    <property type="match status" value="1"/>
</dbReference>
<dbReference type="PANTHER" id="PTHR36503:SF1">
    <property type="entry name" value="BLR2520 PROTEIN"/>
    <property type="match status" value="1"/>
</dbReference>
<sequence length="149" mass="16301">MQPRISMITLGVRDFDRSVRFYREGLGLPQMDSPPGVAFFTLNGSWLALYGWDALAEDAQMAPHGEGFRGFSLAHNVSTEEEVDALFEKAVGAGATRVKSPQKVFWGGYSGYFADPDGHLWEIAHNPLFWIGPPDQGGNVPADFSPPVS</sequence>
<dbReference type="Proteomes" id="UP000557717">
    <property type="component" value="Unassembled WGS sequence"/>
</dbReference>
<dbReference type="PANTHER" id="PTHR36503">
    <property type="entry name" value="BLR2520 PROTEIN"/>
    <property type="match status" value="1"/>
</dbReference>
<dbReference type="RefSeq" id="WP_184017669.1">
    <property type="nucleotide sequence ID" value="NZ_JACHFD010000007.1"/>
</dbReference>
<dbReference type="InterPro" id="IPR004360">
    <property type="entry name" value="Glyas_Fos-R_dOase_dom"/>
</dbReference>
<accession>A0A840UZC6</accession>
<dbReference type="AlphaFoldDB" id="A0A840UZC6"/>
<organism evidence="2 3">
    <name type="scientific">Haloferula luteola</name>
    <dbReference type="NCBI Taxonomy" id="595692"/>
    <lineage>
        <taxon>Bacteria</taxon>
        <taxon>Pseudomonadati</taxon>
        <taxon>Verrucomicrobiota</taxon>
        <taxon>Verrucomicrobiia</taxon>
        <taxon>Verrucomicrobiales</taxon>
        <taxon>Verrucomicrobiaceae</taxon>
        <taxon>Haloferula</taxon>
    </lineage>
</organism>
<dbReference type="CDD" id="cd07251">
    <property type="entry name" value="VOC_like"/>
    <property type="match status" value="1"/>
</dbReference>
<protein>
    <recommendedName>
        <fullName evidence="1">VOC domain-containing protein</fullName>
    </recommendedName>
</protein>
<keyword evidence="3" id="KW-1185">Reference proteome</keyword>